<feature type="domain" description="Laminin G" evidence="5">
    <location>
        <begin position="1458"/>
        <end position="1640"/>
    </location>
</feature>
<feature type="compositionally biased region" description="Acidic residues" evidence="3">
    <location>
        <begin position="1142"/>
        <end position="1157"/>
    </location>
</feature>
<dbReference type="Pfam" id="PF00008">
    <property type="entry name" value="EGF"/>
    <property type="match status" value="1"/>
</dbReference>
<evidence type="ECO:0008006" key="9">
    <source>
        <dbReference type="Google" id="ProtNLM"/>
    </source>
</evidence>
<dbReference type="FunFam" id="2.10.25.10:FF:000593">
    <property type="entry name" value="SP2353, isoform A"/>
    <property type="match status" value="1"/>
</dbReference>
<dbReference type="GO" id="GO:0005509">
    <property type="term" value="F:calcium ion binding"/>
    <property type="evidence" value="ECO:0007669"/>
    <property type="project" value="InterPro"/>
</dbReference>
<sequence length="1641" mass="180120">MWLFGFMLIAIVCAAKCTEADISVEAAFQGRCGHGSPCEQLCYELHDGMYECDCSEGFELNKNGYSCQEINSTSSDDNASNGEEDVLYQRGASFSAKLDISDLHISMKSFDDDDGAEEAKTTSGGSGGRQGAVTKARPPSSANPNSINAKSDELARRKANRNWKLEPSSKQSANANEGRARSSSRKEKSIQNDGLPALVTAYGDGMRHDQRQQQHQQQHPKTSASGSDRRKFNATSAGRKGPGTGVDDTGTGSSNMPLASDMEISGISLHSPLSGEDRGRWQRAGVPDMAMSSASAALLAVDEDDDDADDGASEIRALPLLAGSQEDEGMQQTQREGKLPPEAMGRGVVSPHEPIMQGVSGDGLAMSAEPRTNATQQTAEGAAISQPCTLDCGSEGTCYISPEGSSSLMRCLCAFGKTGQRCEEDAKVNTPRFSKHSWVAFPALRGAYKHVQLHIEFRPESFDGILLLTGERDDLTGDFMALLLHQGFVEFWFDCGSGMGRVKSEETIVLNQWNTITIYRHRWDAWLVLNQGNRVQGRSKGLFSRITFREPVFLGGYGNITGLDRKLPVSTGFTGCIRKFVANDHDYNFQQGSLGDVSHGFDIQECITDRCSRYPCQHGGKCLPSDDGAICLCPLGFGGDLCEMRLDLQVPSFNGSSYLRYAPLGDSCIIWFELKIIIKPLLEDGLLLYSGHHEYGDYISLCLNMGHVEFTYDLGSGPATVRSEFPLSMGQWHTIKVSRTSRLAVLKIDQLPEVMTVSPNGFWHLSLPHSLYLGGIHNVHTLPTSLRDKGSFAGCIQKVDINDRTIAIISEALGGSNVENCPHACVARPCGPLAKCVPNLDTYECQCNPQNRQCNKAEELPSEVIEKQQRLLKRKQQEQAVAPPSSRPTVASDPTQPLTTPLGSSISTTQAPPPEDSTLPHDNNPADVGDGSSEESDEGYNDYYQSDDGDDDGDDDDDDDGSFSTQGMSSGNGYNQPRNRRRWNRYQSAAGEIKTAPPAASTANEADKQQSHANGAAETSSTVASPAASTVANEKIIVWIDQQKSKDSFSTQSNDYADYGGGEIAMVENGMESAAVDERPQHGGLKGAEVREDEFSEGRRSGVYDASTGTMVGNDRKMTMVMKANDAGEGDGAGDMMPVEHGDEDDDDDDDDGDDDDATRSNHRPQVDVSEESSPKHGKTVKDPANIAHRLRRPEATPETLPASNKDTGSDEPSSSFADSEDHHDDDNDDSNSADDVAAYDGDGYGKDYDQHGDRIPYRPDFLLHRKQGSSWRSRGNRQNRPGQQGKQTEPEIDETLIEEMNRIMKNHNDNDNDADETLDASFWGVGPSSDGYGEPSLTQREYDLTETDAEETHDEGAHHHQHHDHRAPSHYRRRNGVEQEDDGDQHESKDTGLRNRYAARGQQPHQQDSQSDHRQRQQQQQQQHQQQPQKPQADPRNDEDDILRSIKYKNKYFRKYQGACFTGTDSYFHYSDAETMRRVISYEIDLNLRFKTHSANGLILWTGRHSALEGDDFLSLGIENGYLHLRYNLGSGEINIKYNSTKVSDGLWHRVRALRNSQDGTLKVDGGKPITRRSPGKLRQLNTDTGLYVGGLPAAAHYTRQRYRTGMVGCISELILAGELRLNFDATILGTAHNVEPGAP</sequence>
<dbReference type="FunFam" id="2.60.120.200:FF:000196">
    <property type="entry name" value="SP2353, isoform A"/>
    <property type="match status" value="1"/>
</dbReference>
<feature type="region of interest" description="Disordered" evidence="3">
    <location>
        <begin position="870"/>
        <end position="1028"/>
    </location>
</feature>
<reference evidence="7" key="3">
    <citation type="submission" date="2020-05" db="UniProtKB">
        <authorList>
            <consortium name="EnsemblMetazoa"/>
        </authorList>
    </citation>
    <scope>IDENTIFICATION</scope>
    <source>
        <strain evidence="7">PEST</strain>
    </source>
</reference>
<feature type="domain" description="EGF-like" evidence="6">
    <location>
        <begin position="607"/>
        <end position="643"/>
    </location>
</feature>
<name>A0A1S4GNY6_ANOGA</name>
<protein>
    <recommendedName>
        <fullName evidence="9">Pikachurin</fullName>
    </recommendedName>
</protein>
<reference evidence="7 8" key="1">
    <citation type="journal article" date="2002" name="Science">
        <title>The genome sequence of the malaria mosquito Anopheles gambiae.</title>
        <authorList>
            <person name="Holt R.A."/>
            <person name="Subramanian G.M."/>
            <person name="Halpern A."/>
            <person name="Sutton G.G."/>
            <person name="Charlab R."/>
            <person name="Nusskern D.R."/>
            <person name="Wincker P."/>
            <person name="Clark A.G."/>
            <person name="Ribeiro J.M."/>
            <person name="Wides R."/>
            <person name="Salzberg S.L."/>
            <person name="Loftus B."/>
            <person name="Yandell M."/>
            <person name="Majoros W.H."/>
            <person name="Rusch D.B."/>
            <person name="Lai Z."/>
            <person name="Kraft C.L."/>
            <person name="Abril J.F."/>
            <person name="Anthouard V."/>
            <person name="Arensburger P."/>
            <person name="Atkinson P.W."/>
            <person name="Baden H."/>
            <person name="de Berardinis V."/>
            <person name="Baldwin D."/>
            <person name="Benes V."/>
            <person name="Biedler J."/>
            <person name="Blass C."/>
            <person name="Bolanos R."/>
            <person name="Boscus D."/>
            <person name="Barnstead M."/>
            <person name="Cai S."/>
            <person name="Center A."/>
            <person name="Chaturverdi K."/>
            <person name="Christophides G.K."/>
            <person name="Chrystal M.A."/>
            <person name="Clamp M."/>
            <person name="Cravchik A."/>
            <person name="Curwen V."/>
            <person name="Dana A."/>
            <person name="Delcher A."/>
            <person name="Dew I."/>
            <person name="Evans C.A."/>
            <person name="Flanigan M."/>
            <person name="Grundschober-Freimoser A."/>
            <person name="Friedli L."/>
            <person name="Gu Z."/>
            <person name="Guan P."/>
            <person name="Guigo R."/>
            <person name="Hillenmeyer M.E."/>
            <person name="Hladun S.L."/>
            <person name="Hogan J.R."/>
            <person name="Hong Y.S."/>
            <person name="Hoover J."/>
            <person name="Jaillon O."/>
            <person name="Ke Z."/>
            <person name="Kodira C."/>
            <person name="Kokoza E."/>
            <person name="Koutsos A."/>
            <person name="Letunic I."/>
            <person name="Levitsky A."/>
            <person name="Liang Y."/>
            <person name="Lin J.J."/>
            <person name="Lobo N.F."/>
            <person name="Lopez J.R."/>
            <person name="Malek J.A."/>
            <person name="McIntosh T.C."/>
            <person name="Meister S."/>
            <person name="Miller J."/>
            <person name="Mobarry C."/>
            <person name="Mongin E."/>
            <person name="Murphy S.D."/>
            <person name="O'Brochta D.A."/>
            <person name="Pfannkoch C."/>
            <person name="Qi R."/>
            <person name="Regier M.A."/>
            <person name="Remington K."/>
            <person name="Shao H."/>
            <person name="Sharakhova M.V."/>
            <person name="Sitter C.D."/>
            <person name="Shetty J."/>
            <person name="Smith T.J."/>
            <person name="Strong R."/>
            <person name="Sun J."/>
            <person name="Thomasova D."/>
            <person name="Ton L.Q."/>
            <person name="Topalis P."/>
            <person name="Tu Z."/>
            <person name="Unger M.F."/>
            <person name="Walenz B."/>
            <person name="Wang A."/>
            <person name="Wang J."/>
            <person name="Wang M."/>
            <person name="Wang X."/>
            <person name="Woodford K.J."/>
            <person name="Wortman J.R."/>
            <person name="Wu M."/>
            <person name="Yao A."/>
            <person name="Zdobnov E.M."/>
            <person name="Zhang H."/>
            <person name="Zhao Q."/>
            <person name="Zhao S."/>
            <person name="Zhu S.C."/>
            <person name="Zhimulev I."/>
            <person name="Coluzzi M."/>
            <person name="della Torre A."/>
            <person name="Roth C.W."/>
            <person name="Louis C."/>
            <person name="Kalush F."/>
            <person name="Mural R.J."/>
            <person name="Myers E.W."/>
            <person name="Adams M.D."/>
            <person name="Smith H.O."/>
            <person name="Broder S."/>
            <person name="Gardner M.J."/>
            <person name="Fraser C.M."/>
            <person name="Birney E."/>
            <person name="Bork P."/>
            <person name="Brey P.T."/>
            <person name="Venter J.C."/>
            <person name="Weissenbach J."/>
            <person name="Kafatos F.C."/>
            <person name="Collins F.H."/>
            <person name="Hoffman S.L."/>
        </authorList>
    </citation>
    <scope>NUCLEOTIDE SEQUENCE [LARGE SCALE GENOMIC DNA]</scope>
    <source>
        <strain evidence="7 8">PEST</strain>
    </source>
</reference>
<dbReference type="SMART" id="SM00181">
    <property type="entry name" value="EGF"/>
    <property type="match status" value="4"/>
</dbReference>
<feature type="compositionally biased region" description="Polar residues" evidence="3">
    <location>
        <begin position="140"/>
        <end position="149"/>
    </location>
</feature>
<feature type="signal peptide" evidence="4">
    <location>
        <begin position="1"/>
        <end position="20"/>
    </location>
</feature>
<dbReference type="InterPro" id="IPR050372">
    <property type="entry name" value="Neurexin-related_CASP"/>
</dbReference>
<feature type="region of interest" description="Disordered" evidence="3">
    <location>
        <begin position="207"/>
        <end position="254"/>
    </location>
</feature>
<dbReference type="GO" id="GO:0048513">
    <property type="term" value="P:animal organ development"/>
    <property type="evidence" value="ECO:0007669"/>
    <property type="project" value="UniProtKB-ARBA"/>
</dbReference>
<dbReference type="InterPro" id="IPR001791">
    <property type="entry name" value="Laminin_G"/>
</dbReference>
<dbReference type="FunFam" id="2.60.120.200:FF:000187">
    <property type="entry name" value="SP2353, isoform A"/>
    <property type="match status" value="1"/>
</dbReference>
<keyword evidence="1 2" id="KW-1015">Disulfide bond</keyword>
<dbReference type="Pfam" id="PF00054">
    <property type="entry name" value="Laminin_G_1"/>
    <property type="match status" value="2"/>
</dbReference>
<dbReference type="Gene3D" id="2.10.25.10">
    <property type="entry name" value="Laminin"/>
    <property type="match status" value="2"/>
</dbReference>
<evidence type="ECO:0000259" key="6">
    <source>
        <dbReference type="PROSITE" id="PS50026"/>
    </source>
</evidence>
<accession>A0A1S4GNY6</accession>
<dbReference type="FunFam" id="2.60.120.200:FF:000224">
    <property type="entry name" value="SP2353, isoform A"/>
    <property type="match status" value="1"/>
</dbReference>
<feature type="compositionally biased region" description="Polar residues" evidence="3">
    <location>
        <begin position="887"/>
        <end position="910"/>
    </location>
</feature>
<dbReference type="PROSITE" id="PS00022">
    <property type="entry name" value="EGF_1"/>
    <property type="match status" value="2"/>
</dbReference>
<dbReference type="SMART" id="SM00179">
    <property type="entry name" value="EGF_CA"/>
    <property type="match status" value="2"/>
</dbReference>
<feature type="compositionally biased region" description="Acidic residues" evidence="3">
    <location>
        <begin position="932"/>
        <end position="961"/>
    </location>
</feature>
<feature type="compositionally biased region" description="Polar residues" evidence="3">
    <location>
        <begin position="962"/>
        <end position="977"/>
    </location>
</feature>
<dbReference type="GO" id="GO:0009653">
    <property type="term" value="P:anatomical structure morphogenesis"/>
    <property type="evidence" value="ECO:0007669"/>
    <property type="project" value="UniProtKB-ARBA"/>
</dbReference>
<dbReference type="SUPFAM" id="SSF49899">
    <property type="entry name" value="Concanavalin A-like lectins/glucanases"/>
    <property type="match status" value="3"/>
</dbReference>
<dbReference type="InParanoid" id="A0A1S4GNY6"/>
<feature type="compositionally biased region" description="Basic residues" evidence="3">
    <location>
        <begin position="1360"/>
        <end position="1375"/>
    </location>
</feature>
<evidence type="ECO:0000256" key="3">
    <source>
        <dbReference type="SAM" id="MobiDB-lite"/>
    </source>
</evidence>
<evidence type="ECO:0000256" key="4">
    <source>
        <dbReference type="SAM" id="SignalP"/>
    </source>
</evidence>
<keyword evidence="2" id="KW-0245">EGF-like domain</keyword>
<feature type="compositionally biased region" description="Acidic residues" evidence="3">
    <location>
        <begin position="1345"/>
        <end position="1354"/>
    </location>
</feature>
<dbReference type="Pfam" id="PF02210">
    <property type="entry name" value="Laminin_G_2"/>
    <property type="match status" value="1"/>
</dbReference>
<feature type="region of interest" description="Disordered" evidence="3">
    <location>
        <begin position="1075"/>
        <end position="1440"/>
    </location>
</feature>
<feature type="disulfide bond" evidence="2">
    <location>
        <begin position="633"/>
        <end position="642"/>
    </location>
</feature>
<dbReference type="PROSITE" id="PS50026">
    <property type="entry name" value="EGF_3"/>
    <property type="match status" value="2"/>
</dbReference>
<reference evidence="7 8" key="2">
    <citation type="journal article" date="2004" name="Trends Parasitol.">
        <title>The Anopheles gambiae genome: an update.</title>
        <authorList>
            <person name="Mongin E."/>
            <person name="Louis C."/>
            <person name="Holt R.A."/>
            <person name="Birney E."/>
            <person name="Collins F.H."/>
        </authorList>
    </citation>
    <scope>NUCLEOTIDE SEQUENCE [LARGE SCALE GENOMIC DNA]</scope>
    <source>
        <strain evidence="7 8">PEST</strain>
    </source>
</reference>
<feature type="domain" description="Laminin G" evidence="5">
    <location>
        <begin position="428"/>
        <end position="606"/>
    </location>
</feature>
<dbReference type="SMART" id="SM00282">
    <property type="entry name" value="LamG"/>
    <property type="match status" value="3"/>
</dbReference>
<dbReference type="PANTHER" id="PTHR15036:SF85">
    <property type="entry name" value="SP2353, ISOFORM A"/>
    <property type="match status" value="1"/>
</dbReference>
<dbReference type="CDD" id="cd00110">
    <property type="entry name" value="LamG"/>
    <property type="match status" value="3"/>
</dbReference>
<dbReference type="EMBL" id="AAAB01008900">
    <property type="status" value="NOT_ANNOTATED_CDS"/>
    <property type="molecule type" value="Genomic_DNA"/>
</dbReference>
<dbReference type="PROSITE" id="PS50025">
    <property type="entry name" value="LAM_G_DOMAIN"/>
    <property type="match status" value="3"/>
</dbReference>
<evidence type="ECO:0000256" key="1">
    <source>
        <dbReference type="ARBA" id="ARBA00023157"/>
    </source>
</evidence>
<feature type="compositionally biased region" description="Low complexity" evidence="3">
    <location>
        <begin position="1418"/>
        <end position="1430"/>
    </location>
</feature>
<dbReference type="GO" id="GO:0016020">
    <property type="term" value="C:membrane"/>
    <property type="evidence" value="ECO:0007669"/>
    <property type="project" value="UniProtKB-SubCell"/>
</dbReference>
<feature type="chain" id="PRO_5043836974" description="Pikachurin" evidence="4">
    <location>
        <begin position="21"/>
        <end position="1641"/>
    </location>
</feature>
<evidence type="ECO:0000313" key="8">
    <source>
        <dbReference type="Proteomes" id="UP000007062"/>
    </source>
</evidence>
<dbReference type="Gene3D" id="2.60.120.200">
    <property type="match status" value="3"/>
</dbReference>
<organism evidence="7 8">
    <name type="scientific">Anopheles gambiae</name>
    <name type="common">African malaria mosquito</name>
    <dbReference type="NCBI Taxonomy" id="7165"/>
    <lineage>
        <taxon>Eukaryota</taxon>
        <taxon>Metazoa</taxon>
        <taxon>Ecdysozoa</taxon>
        <taxon>Arthropoda</taxon>
        <taxon>Hexapoda</taxon>
        <taxon>Insecta</taxon>
        <taxon>Pterygota</taxon>
        <taxon>Neoptera</taxon>
        <taxon>Endopterygota</taxon>
        <taxon>Diptera</taxon>
        <taxon>Nematocera</taxon>
        <taxon>Culicoidea</taxon>
        <taxon>Culicidae</taxon>
        <taxon>Anophelinae</taxon>
        <taxon>Anopheles</taxon>
    </lineage>
</organism>
<feature type="compositionally biased region" description="Polar residues" evidence="3">
    <location>
        <begin position="1269"/>
        <end position="1288"/>
    </location>
</feature>
<dbReference type="InterPro" id="IPR013320">
    <property type="entry name" value="ConA-like_dom_sf"/>
</dbReference>
<feature type="region of interest" description="Disordered" evidence="3">
    <location>
        <begin position="318"/>
        <end position="382"/>
    </location>
</feature>
<comment type="caution">
    <text evidence="2">Lacks conserved residue(s) required for the propagation of feature annotation.</text>
</comment>
<dbReference type="FunCoup" id="A0A1S4GNY6">
    <property type="interactions" value="61"/>
</dbReference>
<dbReference type="CDD" id="cd00054">
    <property type="entry name" value="EGF_CA"/>
    <property type="match status" value="1"/>
</dbReference>
<feature type="disulfide bond" evidence="2">
    <location>
        <begin position="413"/>
        <end position="422"/>
    </location>
</feature>
<evidence type="ECO:0000259" key="5">
    <source>
        <dbReference type="PROSITE" id="PS50025"/>
    </source>
</evidence>
<dbReference type="Proteomes" id="UP000007062">
    <property type="component" value="Chromosome 2L"/>
</dbReference>
<dbReference type="VEuPathDB" id="VectorBase:AGAMI1_008324"/>
<dbReference type="InterPro" id="IPR000742">
    <property type="entry name" value="EGF"/>
</dbReference>
<feature type="compositionally biased region" description="Basic and acidic residues" evidence="3">
    <location>
        <begin position="1244"/>
        <end position="1264"/>
    </location>
</feature>
<dbReference type="PROSITE" id="PS01186">
    <property type="entry name" value="EGF_2"/>
    <property type="match status" value="1"/>
</dbReference>
<keyword evidence="4" id="KW-0732">Signal</keyword>
<keyword evidence="8" id="KW-1185">Reference proteome</keyword>
<proteinExistence type="predicted"/>
<evidence type="ECO:0000256" key="2">
    <source>
        <dbReference type="PROSITE-ProRule" id="PRU00076"/>
    </source>
</evidence>
<dbReference type="PANTHER" id="PTHR15036">
    <property type="entry name" value="PIKACHURIN-LIKE PROTEIN"/>
    <property type="match status" value="1"/>
</dbReference>
<feature type="compositionally biased region" description="Polar residues" evidence="3">
    <location>
        <begin position="370"/>
        <end position="379"/>
    </location>
</feature>
<feature type="compositionally biased region" description="Basic and acidic residues" evidence="3">
    <location>
        <begin position="1300"/>
        <end position="1311"/>
    </location>
</feature>
<dbReference type="EnsemblMetazoa" id="AGAP005165-RA">
    <property type="protein sequence ID" value="AGAP005165-PA"/>
    <property type="gene ID" value="AGAP005165"/>
</dbReference>
<feature type="compositionally biased region" description="Polar residues" evidence="3">
    <location>
        <begin position="1202"/>
        <end position="1213"/>
    </location>
</feature>
<feature type="domain" description="EGF-like" evidence="6">
    <location>
        <begin position="384"/>
        <end position="423"/>
    </location>
</feature>
<feature type="domain" description="Laminin G" evidence="5">
    <location>
        <begin position="648"/>
        <end position="825"/>
    </location>
</feature>
<dbReference type="GO" id="GO:0030154">
    <property type="term" value="P:cell differentiation"/>
    <property type="evidence" value="ECO:0007669"/>
    <property type="project" value="UniProtKB-ARBA"/>
</dbReference>
<dbReference type="VEuPathDB" id="VectorBase:AGAP005165"/>
<dbReference type="InterPro" id="IPR001881">
    <property type="entry name" value="EGF-like_Ca-bd_dom"/>
</dbReference>
<evidence type="ECO:0000313" key="7">
    <source>
        <dbReference type="EnsemblMetazoa" id="AGAP005165-PA"/>
    </source>
</evidence>
<feature type="region of interest" description="Disordered" evidence="3">
    <location>
        <begin position="109"/>
        <end position="194"/>
    </location>
</feature>
<feature type="disulfide bond" evidence="2">
    <location>
        <begin position="388"/>
        <end position="398"/>
    </location>
</feature>
<feature type="compositionally biased region" description="Basic and acidic residues" evidence="3">
    <location>
        <begin position="178"/>
        <end position="190"/>
    </location>
</feature>
<feature type="compositionally biased region" description="Low complexity" evidence="3">
    <location>
        <begin position="1016"/>
        <end position="1028"/>
    </location>
</feature>